<dbReference type="EMBL" id="CM042882">
    <property type="protein sequence ID" value="KAI4380768.1"/>
    <property type="molecule type" value="Genomic_DNA"/>
</dbReference>
<sequence>MMDEEGNHNKMNPGSANLLRDLLHPQQFLLPDIEASQGELPTGYEWCTCDLNDDRTCYEICRLLANRILLPYELYGQSKEYLQWCLCPPGYFADWHVGVREVQSRRIAAFVSAVPARIRVHGNIIMVADLRYLCVDVPEREMIPQILLSCEISRRINLMGITGQIGQGEWFLPAAQTAVSSLWIRHLDLSRIKDLHYKTPRPGMTIERVRRLCRLRDFIGTPGIRLMQPSDVLSVYTLLGDYLGQFAVAPVFTEEDVSHWLVPRVGVLDSFVIEKISGGRRVITEFFSYTQLVQTSREVFVKKVAQLFYYVHDPTTTLPRLMRDALLTAKYHNCHIFMANEFMANWMFLEELKFQQGHGQVKYSLRVCGIDGELQTSKVGISLPL</sequence>
<dbReference type="Proteomes" id="UP001057402">
    <property type="component" value="Chromosome 3"/>
</dbReference>
<evidence type="ECO:0000313" key="2">
    <source>
        <dbReference type="Proteomes" id="UP001057402"/>
    </source>
</evidence>
<gene>
    <name evidence="1" type="ORF">MLD38_006919</name>
</gene>
<evidence type="ECO:0000313" key="1">
    <source>
        <dbReference type="EMBL" id="KAI4380768.1"/>
    </source>
</evidence>
<keyword evidence="2" id="KW-1185">Reference proteome</keyword>
<organism evidence="1 2">
    <name type="scientific">Melastoma candidum</name>
    <dbReference type="NCBI Taxonomy" id="119954"/>
    <lineage>
        <taxon>Eukaryota</taxon>
        <taxon>Viridiplantae</taxon>
        <taxon>Streptophyta</taxon>
        <taxon>Embryophyta</taxon>
        <taxon>Tracheophyta</taxon>
        <taxon>Spermatophyta</taxon>
        <taxon>Magnoliopsida</taxon>
        <taxon>eudicotyledons</taxon>
        <taxon>Gunneridae</taxon>
        <taxon>Pentapetalae</taxon>
        <taxon>rosids</taxon>
        <taxon>malvids</taxon>
        <taxon>Myrtales</taxon>
        <taxon>Melastomataceae</taxon>
        <taxon>Melastomatoideae</taxon>
        <taxon>Melastomateae</taxon>
        <taxon>Melastoma</taxon>
    </lineage>
</organism>
<protein>
    <submittedName>
        <fullName evidence="1">Uncharacterized protein</fullName>
    </submittedName>
</protein>
<reference evidence="2" key="1">
    <citation type="journal article" date="2023" name="Front. Plant Sci.">
        <title>Chromosomal-level genome assembly of Melastoma candidum provides insights into trichome evolution.</title>
        <authorList>
            <person name="Zhong Y."/>
            <person name="Wu W."/>
            <person name="Sun C."/>
            <person name="Zou P."/>
            <person name="Liu Y."/>
            <person name="Dai S."/>
            <person name="Zhou R."/>
        </authorList>
    </citation>
    <scope>NUCLEOTIDE SEQUENCE [LARGE SCALE GENOMIC DNA]</scope>
</reference>
<name>A0ACB9RQS8_9MYRT</name>
<proteinExistence type="predicted"/>
<accession>A0ACB9RQS8</accession>
<comment type="caution">
    <text evidence="1">The sequence shown here is derived from an EMBL/GenBank/DDBJ whole genome shotgun (WGS) entry which is preliminary data.</text>
</comment>